<comment type="subcellular location">
    <subcellularLocation>
        <location evidence="1 9 10">Nucleus</location>
    </subcellularLocation>
</comment>
<protein>
    <recommendedName>
        <fullName evidence="11">Homeobox domain-containing protein</fullName>
    </recommendedName>
</protein>
<dbReference type="GO" id="GO:0005634">
    <property type="term" value="C:nucleus"/>
    <property type="evidence" value="ECO:0007669"/>
    <property type="project" value="UniProtKB-SubCell"/>
</dbReference>
<gene>
    <name evidence="12" type="ORF">FSB_LOCUS60528</name>
</gene>
<dbReference type="AlphaFoldDB" id="A0A2N9J5B2"/>
<dbReference type="GO" id="GO:0003677">
    <property type="term" value="F:DNA binding"/>
    <property type="evidence" value="ECO:0007669"/>
    <property type="project" value="UniProtKB-UniRule"/>
</dbReference>
<dbReference type="SMART" id="SM00389">
    <property type="entry name" value="HOX"/>
    <property type="match status" value="1"/>
</dbReference>
<dbReference type="FunFam" id="1.10.10.60:FF:000146">
    <property type="entry name" value="WUSCHEL-related homeobox 4"/>
    <property type="match status" value="1"/>
</dbReference>
<sequence length="312" mass="35907">MGCGDGNKLNVSDSFTALKLRPLISKPTSLLSARNTVISSILIPPNCDSTHCTNLFSLNHQPAYATQESGINFNTQPLVSSRWNPTPEQLLVLDELFRSGTRTPTAEQIQQIAAYLRQFGKIEGKNVFYWFQNHKARERQKRRREMASHLQDQQHDCKMMRKKGYGVEQAKKWAPLLKCTRVIEESLMHRAATAERITLGRIQFKVRGSQLRSTVERQQDMEMALYLTPSNTKLLNTHYHDISLMKEDFPDLDDQRRREFKTLKLFPLYGDAHCGCDGSISVTEKDTKVADTTRDNNDFAPNQYFEFFPLKN</sequence>
<reference evidence="12" key="1">
    <citation type="submission" date="2018-02" db="EMBL/GenBank/DDBJ databases">
        <authorList>
            <person name="Cohen D.B."/>
            <person name="Kent A.D."/>
        </authorList>
    </citation>
    <scope>NUCLEOTIDE SEQUENCE</scope>
</reference>
<dbReference type="PROSITE" id="PS50071">
    <property type="entry name" value="HOMEOBOX_2"/>
    <property type="match status" value="1"/>
</dbReference>
<keyword evidence="6" id="KW-0804">Transcription</keyword>
<organism evidence="12">
    <name type="scientific">Fagus sylvatica</name>
    <name type="common">Beechnut</name>
    <dbReference type="NCBI Taxonomy" id="28930"/>
    <lineage>
        <taxon>Eukaryota</taxon>
        <taxon>Viridiplantae</taxon>
        <taxon>Streptophyta</taxon>
        <taxon>Embryophyta</taxon>
        <taxon>Tracheophyta</taxon>
        <taxon>Spermatophyta</taxon>
        <taxon>Magnoliopsida</taxon>
        <taxon>eudicotyledons</taxon>
        <taxon>Gunneridae</taxon>
        <taxon>Pentapetalae</taxon>
        <taxon>rosids</taxon>
        <taxon>fabids</taxon>
        <taxon>Fagales</taxon>
        <taxon>Fagaceae</taxon>
        <taxon>Fagus</taxon>
    </lineage>
</organism>
<dbReference type="GO" id="GO:0099402">
    <property type="term" value="P:plant organ development"/>
    <property type="evidence" value="ECO:0007669"/>
    <property type="project" value="InterPro"/>
</dbReference>
<evidence type="ECO:0000256" key="7">
    <source>
        <dbReference type="ARBA" id="ARBA00023242"/>
    </source>
</evidence>
<evidence type="ECO:0000256" key="4">
    <source>
        <dbReference type="ARBA" id="ARBA00023125"/>
    </source>
</evidence>
<comment type="similarity">
    <text evidence="8">Belongs to the WUS homeobox family.</text>
</comment>
<evidence type="ECO:0000313" key="12">
    <source>
        <dbReference type="EMBL" id="SPD32646.1"/>
    </source>
</evidence>
<evidence type="ECO:0000256" key="3">
    <source>
        <dbReference type="ARBA" id="ARBA00023015"/>
    </source>
</evidence>
<evidence type="ECO:0000256" key="10">
    <source>
        <dbReference type="RuleBase" id="RU000682"/>
    </source>
</evidence>
<accession>A0A2N9J5B2</accession>
<keyword evidence="7 9" id="KW-0539">Nucleus</keyword>
<evidence type="ECO:0000256" key="2">
    <source>
        <dbReference type="ARBA" id="ARBA00022473"/>
    </source>
</evidence>
<evidence type="ECO:0000256" key="5">
    <source>
        <dbReference type="ARBA" id="ARBA00023155"/>
    </source>
</evidence>
<dbReference type="EMBL" id="OIVN01006415">
    <property type="protein sequence ID" value="SPD32646.1"/>
    <property type="molecule type" value="Genomic_DNA"/>
</dbReference>
<dbReference type="SUPFAM" id="SSF46689">
    <property type="entry name" value="Homeodomain-like"/>
    <property type="match status" value="1"/>
</dbReference>
<dbReference type="InterPro" id="IPR044555">
    <property type="entry name" value="WUSCHEL-like"/>
</dbReference>
<keyword evidence="2" id="KW-0217">Developmental protein</keyword>
<evidence type="ECO:0000259" key="11">
    <source>
        <dbReference type="PROSITE" id="PS50071"/>
    </source>
</evidence>
<dbReference type="InterPro" id="IPR009057">
    <property type="entry name" value="Homeodomain-like_sf"/>
</dbReference>
<evidence type="ECO:0000256" key="8">
    <source>
        <dbReference type="ARBA" id="ARBA00024040"/>
    </source>
</evidence>
<dbReference type="GO" id="GO:0003700">
    <property type="term" value="F:DNA-binding transcription factor activity"/>
    <property type="evidence" value="ECO:0007669"/>
    <property type="project" value="InterPro"/>
</dbReference>
<feature type="domain" description="Homeobox" evidence="11">
    <location>
        <begin position="76"/>
        <end position="141"/>
    </location>
</feature>
<dbReference type="InterPro" id="IPR001356">
    <property type="entry name" value="HD"/>
</dbReference>
<dbReference type="Gene3D" id="1.10.10.60">
    <property type="entry name" value="Homeodomain-like"/>
    <property type="match status" value="1"/>
</dbReference>
<evidence type="ECO:0000256" key="1">
    <source>
        <dbReference type="ARBA" id="ARBA00004123"/>
    </source>
</evidence>
<keyword evidence="3" id="KW-0805">Transcription regulation</keyword>
<dbReference type="PANTHER" id="PTHR45940:SF47">
    <property type="entry name" value="TRANSCRIPTION FACTOR HOMOBOX-WOX FAMILY-RELATED"/>
    <property type="match status" value="1"/>
</dbReference>
<dbReference type="CDD" id="cd00086">
    <property type="entry name" value="homeodomain"/>
    <property type="match status" value="1"/>
</dbReference>
<evidence type="ECO:0000256" key="6">
    <source>
        <dbReference type="ARBA" id="ARBA00023163"/>
    </source>
</evidence>
<proteinExistence type="inferred from homology"/>
<keyword evidence="4 9" id="KW-0238">DNA-binding</keyword>
<keyword evidence="5 9" id="KW-0371">Homeobox</keyword>
<dbReference type="Pfam" id="PF00046">
    <property type="entry name" value="Homeodomain"/>
    <property type="match status" value="1"/>
</dbReference>
<name>A0A2N9J5B2_FAGSY</name>
<evidence type="ECO:0000256" key="9">
    <source>
        <dbReference type="PROSITE-ProRule" id="PRU00108"/>
    </source>
</evidence>
<dbReference type="PANTHER" id="PTHR45940">
    <property type="entry name" value="WUSCHEL-RELATED HOMEOBOX 1-RELATED"/>
    <property type="match status" value="1"/>
</dbReference>
<feature type="DNA-binding region" description="Homeobox" evidence="9">
    <location>
        <begin position="78"/>
        <end position="142"/>
    </location>
</feature>